<keyword evidence="1" id="KW-1133">Transmembrane helix</keyword>
<feature type="transmembrane region" description="Helical" evidence="1">
    <location>
        <begin position="46"/>
        <end position="69"/>
    </location>
</feature>
<name>A0A9P1IVJ0_9PELO</name>
<evidence type="ECO:0000313" key="3">
    <source>
        <dbReference type="Proteomes" id="UP001152747"/>
    </source>
</evidence>
<feature type="transmembrane region" description="Helical" evidence="1">
    <location>
        <begin position="89"/>
        <end position="114"/>
    </location>
</feature>
<keyword evidence="1" id="KW-0472">Membrane</keyword>
<evidence type="ECO:0008006" key="4">
    <source>
        <dbReference type="Google" id="ProtNLM"/>
    </source>
</evidence>
<dbReference type="SUPFAM" id="SSF81321">
    <property type="entry name" value="Family A G protein-coupled receptor-like"/>
    <property type="match status" value="1"/>
</dbReference>
<organism evidence="2 3">
    <name type="scientific">Caenorhabditis angaria</name>
    <dbReference type="NCBI Taxonomy" id="860376"/>
    <lineage>
        <taxon>Eukaryota</taxon>
        <taxon>Metazoa</taxon>
        <taxon>Ecdysozoa</taxon>
        <taxon>Nematoda</taxon>
        <taxon>Chromadorea</taxon>
        <taxon>Rhabditida</taxon>
        <taxon>Rhabditina</taxon>
        <taxon>Rhabditomorpha</taxon>
        <taxon>Rhabditoidea</taxon>
        <taxon>Rhabditidae</taxon>
        <taxon>Peloderinae</taxon>
        <taxon>Caenorhabditis</taxon>
    </lineage>
</organism>
<feature type="transmembrane region" description="Helical" evidence="1">
    <location>
        <begin position="12"/>
        <end position="34"/>
    </location>
</feature>
<feature type="transmembrane region" description="Helical" evidence="1">
    <location>
        <begin position="284"/>
        <end position="304"/>
    </location>
</feature>
<accession>A0A9P1IVJ0</accession>
<dbReference type="Pfam" id="PF10326">
    <property type="entry name" value="7TM_GPCR_Str"/>
    <property type="match status" value="1"/>
</dbReference>
<reference evidence="2" key="1">
    <citation type="submission" date="2022-11" db="EMBL/GenBank/DDBJ databases">
        <authorList>
            <person name="Kikuchi T."/>
        </authorList>
    </citation>
    <scope>NUCLEOTIDE SEQUENCE</scope>
    <source>
        <strain evidence="2">PS1010</strain>
    </source>
</reference>
<gene>
    <name evidence="2" type="ORF">CAMP_LOCUS14533</name>
</gene>
<dbReference type="EMBL" id="CANHGI010000005">
    <property type="protein sequence ID" value="CAI5451896.1"/>
    <property type="molecule type" value="Genomic_DNA"/>
</dbReference>
<protein>
    <recommendedName>
        <fullName evidence="4">Seven TM Receptor</fullName>
    </recommendedName>
</protein>
<evidence type="ECO:0000313" key="2">
    <source>
        <dbReference type="EMBL" id="CAI5451896.1"/>
    </source>
</evidence>
<proteinExistence type="predicted"/>
<feature type="transmembrane region" description="Helical" evidence="1">
    <location>
        <begin position="206"/>
        <end position="226"/>
    </location>
</feature>
<feature type="transmembrane region" description="Helical" evidence="1">
    <location>
        <begin position="134"/>
        <end position="156"/>
    </location>
</feature>
<dbReference type="InterPro" id="IPR019428">
    <property type="entry name" value="7TM_GPCR_serpentine_rcpt_Str"/>
</dbReference>
<dbReference type="PANTHER" id="PTHR46000">
    <property type="entry name" value="SEVEN TM RECEPTOR-RELATED"/>
    <property type="match status" value="1"/>
</dbReference>
<keyword evidence="3" id="KW-1185">Reference proteome</keyword>
<keyword evidence="1" id="KW-0812">Transmembrane</keyword>
<comment type="caution">
    <text evidence="2">The sequence shown here is derived from an EMBL/GenBank/DDBJ whole genome shotgun (WGS) entry which is preliminary data.</text>
</comment>
<dbReference type="OrthoDB" id="5834042at2759"/>
<dbReference type="AlphaFoldDB" id="A0A9P1IVJ0"/>
<feature type="transmembrane region" description="Helical" evidence="1">
    <location>
        <begin position="246"/>
        <end position="272"/>
    </location>
</feature>
<sequence>MSSLQLFDIGRTISNLGFITTIIVNIFLIYLTIWRVKRIVGTYRKLVVISAQIGLLFSIVDYIIHPYFYSFDNGLIYFSLENLNGASNLILDFFLLLYSGMFSTMVCFMTVQYIYRYMILNSDPKVKYFKGCRFLIFIGYCLVWGVFHVGGIWFYGSPDNESKDYFRETMIEKYNVNIDDISSFMVVVFTSSNEIRWRSVLCAGGIVINLTTQYSLMLVIGIRMHLILRHNLNSFSETHRKLQKQFFTTLVLQISAPSLTFHIPMILILVAPYVHLKISFETGLIIPFFSFYPSIDSVIQIFCVTEYRHSMKKLVDDMMLTSNDRSAAIQLRYL</sequence>
<dbReference type="Proteomes" id="UP001152747">
    <property type="component" value="Unassembled WGS sequence"/>
</dbReference>
<evidence type="ECO:0000256" key="1">
    <source>
        <dbReference type="SAM" id="Phobius"/>
    </source>
</evidence>